<evidence type="ECO:0000313" key="1">
    <source>
        <dbReference type="EMBL" id="MFJ3044207.1"/>
    </source>
</evidence>
<evidence type="ECO:0000313" key="2">
    <source>
        <dbReference type="Proteomes" id="UP001617427"/>
    </source>
</evidence>
<name>A0ABW8EVU3_9BURK</name>
<comment type="caution">
    <text evidence="1">The sequence shown here is derived from an EMBL/GenBank/DDBJ whole genome shotgun (WGS) entry which is preliminary data.</text>
</comment>
<keyword evidence="2" id="KW-1185">Reference proteome</keyword>
<accession>A0ABW8EVU3</accession>
<dbReference type="Proteomes" id="UP001617427">
    <property type="component" value="Unassembled WGS sequence"/>
</dbReference>
<proteinExistence type="predicted"/>
<gene>
    <name evidence="1" type="ORF">ACIPEN_00120</name>
</gene>
<reference evidence="1 2" key="1">
    <citation type="submission" date="2024-10" db="EMBL/GenBank/DDBJ databases">
        <title>The Natural Products Discovery Center: Release of the First 8490 Sequenced Strains for Exploring Actinobacteria Biosynthetic Diversity.</title>
        <authorList>
            <person name="Kalkreuter E."/>
            <person name="Kautsar S.A."/>
            <person name="Yang D."/>
            <person name="Bader C.D."/>
            <person name="Teijaro C.N."/>
            <person name="Fluegel L."/>
            <person name="Davis C.M."/>
            <person name="Simpson J.R."/>
            <person name="Lauterbach L."/>
            <person name="Steele A.D."/>
            <person name="Gui C."/>
            <person name="Meng S."/>
            <person name="Li G."/>
            <person name="Viehrig K."/>
            <person name="Ye F."/>
            <person name="Su P."/>
            <person name="Kiefer A.F."/>
            <person name="Nichols A."/>
            <person name="Cepeda A.J."/>
            <person name="Yan W."/>
            <person name="Fan B."/>
            <person name="Jiang Y."/>
            <person name="Adhikari A."/>
            <person name="Zheng C.-J."/>
            <person name="Schuster L."/>
            <person name="Cowan T.M."/>
            <person name="Smanski M.J."/>
            <person name="Chevrette M.G."/>
            <person name="De Carvalho L.P.S."/>
            <person name="Shen B."/>
        </authorList>
    </citation>
    <scope>NUCLEOTIDE SEQUENCE [LARGE SCALE GENOMIC DNA]</scope>
    <source>
        <strain evidence="1 2">NPDC087045</strain>
    </source>
</reference>
<dbReference type="RefSeq" id="WP_402697864.1">
    <property type="nucleotide sequence ID" value="NZ_JBIUZV010000001.1"/>
</dbReference>
<dbReference type="EMBL" id="JBIUZV010000001">
    <property type="protein sequence ID" value="MFJ3044207.1"/>
    <property type="molecule type" value="Genomic_DNA"/>
</dbReference>
<sequence length="48" mass="5122">MTSARCHVPRLPGAIVERTLAHVPGVACLDTGTDTDVPLARHPMRSSQ</sequence>
<organism evidence="1 2">
    <name type="scientific">Herbaspirillum chlorophenolicum</name>
    <dbReference type="NCBI Taxonomy" id="211589"/>
    <lineage>
        <taxon>Bacteria</taxon>
        <taxon>Pseudomonadati</taxon>
        <taxon>Pseudomonadota</taxon>
        <taxon>Betaproteobacteria</taxon>
        <taxon>Burkholderiales</taxon>
        <taxon>Oxalobacteraceae</taxon>
        <taxon>Herbaspirillum</taxon>
    </lineage>
</organism>
<protein>
    <submittedName>
        <fullName evidence="1">Uncharacterized protein</fullName>
    </submittedName>
</protein>